<reference evidence="2" key="1">
    <citation type="submission" date="2022-08" db="EMBL/GenBank/DDBJ databases">
        <title>Genome sequencing of akame (Lates japonicus).</title>
        <authorList>
            <person name="Hashiguchi Y."/>
            <person name="Takahashi H."/>
        </authorList>
    </citation>
    <scope>NUCLEOTIDE SEQUENCE</scope>
    <source>
        <strain evidence="2">Kochi</strain>
    </source>
</reference>
<feature type="non-terminal residue" evidence="2">
    <location>
        <position position="1"/>
    </location>
</feature>
<organism evidence="2 3">
    <name type="scientific">Lates japonicus</name>
    <name type="common">Japanese lates</name>
    <dbReference type="NCBI Taxonomy" id="270547"/>
    <lineage>
        <taxon>Eukaryota</taxon>
        <taxon>Metazoa</taxon>
        <taxon>Chordata</taxon>
        <taxon>Craniata</taxon>
        <taxon>Vertebrata</taxon>
        <taxon>Euteleostomi</taxon>
        <taxon>Actinopterygii</taxon>
        <taxon>Neopterygii</taxon>
        <taxon>Teleostei</taxon>
        <taxon>Neoteleostei</taxon>
        <taxon>Acanthomorphata</taxon>
        <taxon>Carangaria</taxon>
        <taxon>Carangaria incertae sedis</taxon>
        <taxon>Centropomidae</taxon>
        <taxon>Lates</taxon>
    </lineage>
</organism>
<feature type="region of interest" description="Disordered" evidence="1">
    <location>
        <begin position="79"/>
        <end position="110"/>
    </location>
</feature>
<proteinExistence type="predicted"/>
<comment type="caution">
    <text evidence="2">The sequence shown here is derived from an EMBL/GenBank/DDBJ whole genome shotgun (WGS) entry which is preliminary data.</text>
</comment>
<keyword evidence="3" id="KW-1185">Reference proteome</keyword>
<accession>A0AAD3MC10</accession>
<dbReference type="EMBL" id="BRZM01000010">
    <property type="protein sequence ID" value="GLD50885.1"/>
    <property type="molecule type" value="Genomic_DNA"/>
</dbReference>
<sequence length="110" mass="11828">MPWEQTANCNPSSDVLTRCRSPSPKLLFQPPLCPRRWFAPEGQIQLTDASSDTGQPGPQIMFPAYSLRADPRLASWQLSCPSGPAGGDSPAHPSRLQALSTTGQLQPIAS</sequence>
<feature type="compositionally biased region" description="Polar residues" evidence="1">
    <location>
        <begin position="97"/>
        <end position="110"/>
    </location>
</feature>
<evidence type="ECO:0000256" key="1">
    <source>
        <dbReference type="SAM" id="MobiDB-lite"/>
    </source>
</evidence>
<gene>
    <name evidence="2" type="ORF">AKAME5_000401800</name>
</gene>
<evidence type="ECO:0000313" key="3">
    <source>
        <dbReference type="Proteomes" id="UP001279410"/>
    </source>
</evidence>
<dbReference type="AlphaFoldDB" id="A0AAD3MC10"/>
<protein>
    <submittedName>
        <fullName evidence="2">Polyhomeotic-like protein 3 isoform X1</fullName>
    </submittedName>
</protein>
<name>A0AAD3MC10_LATJO</name>
<dbReference type="Proteomes" id="UP001279410">
    <property type="component" value="Unassembled WGS sequence"/>
</dbReference>
<evidence type="ECO:0000313" key="2">
    <source>
        <dbReference type="EMBL" id="GLD50885.1"/>
    </source>
</evidence>